<dbReference type="InterPro" id="IPR016186">
    <property type="entry name" value="C-type_lectin-like/link_sf"/>
</dbReference>
<proteinExistence type="predicted"/>
<name>A0A7R8WM99_9CRUS</name>
<accession>A0A7R8WM99</accession>
<dbReference type="SUPFAM" id="SSF56436">
    <property type="entry name" value="C-type lectin-like"/>
    <property type="match status" value="1"/>
</dbReference>
<dbReference type="AlphaFoldDB" id="A0A7R8WM99"/>
<reference evidence="1" key="1">
    <citation type="submission" date="2020-11" db="EMBL/GenBank/DDBJ databases">
        <authorList>
            <person name="Tran Van P."/>
        </authorList>
    </citation>
    <scope>NUCLEOTIDE SEQUENCE</scope>
</reference>
<dbReference type="InterPro" id="IPR016187">
    <property type="entry name" value="CTDL_fold"/>
</dbReference>
<gene>
    <name evidence="1" type="ORF">CTOB1V02_LOCUS9446</name>
</gene>
<organism evidence="1">
    <name type="scientific">Cyprideis torosa</name>
    <dbReference type="NCBI Taxonomy" id="163714"/>
    <lineage>
        <taxon>Eukaryota</taxon>
        <taxon>Metazoa</taxon>
        <taxon>Ecdysozoa</taxon>
        <taxon>Arthropoda</taxon>
        <taxon>Crustacea</taxon>
        <taxon>Oligostraca</taxon>
        <taxon>Ostracoda</taxon>
        <taxon>Podocopa</taxon>
        <taxon>Podocopida</taxon>
        <taxon>Cytherocopina</taxon>
        <taxon>Cytheroidea</taxon>
        <taxon>Cytherideidae</taxon>
        <taxon>Cyprideis</taxon>
    </lineage>
</organism>
<dbReference type="EMBL" id="OB663677">
    <property type="protein sequence ID" value="CAD7231599.1"/>
    <property type="molecule type" value="Genomic_DNA"/>
</dbReference>
<dbReference type="Gene3D" id="3.10.100.10">
    <property type="entry name" value="Mannose-Binding Protein A, subunit A"/>
    <property type="match status" value="1"/>
</dbReference>
<sequence length="252" mass="27443">MWEDAGWLRYPCGGRKEAPTKTHKLALCEEMPKLLESTCTSDEDCKPTAICHNNVCSCPPLTLPNAGKSACVSLCPEGWSYYETTNVCFKLKSTSGEGLTGAKTVCAEDNAVLGIIDSAEKKEIVSDKRKDKLTVGKTSHEAFVSALEVQANDLVIFQTKIAPCCRGIFWLISHVTGQGTQKLFVSSHYLLIPQPIADRQKIVISDLAATDDAASVLKGGPGSIRAAYATRYLIPFKAFKKQLMPVQPLILF</sequence>
<evidence type="ECO:0000313" key="1">
    <source>
        <dbReference type="EMBL" id="CAD7231599.1"/>
    </source>
</evidence>
<protein>
    <submittedName>
        <fullName evidence="1">Uncharacterized protein</fullName>
    </submittedName>
</protein>